<gene>
    <name evidence="1" type="ORF">US62_C0005G0038</name>
</gene>
<evidence type="ECO:0000313" key="2">
    <source>
        <dbReference type="Proteomes" id="UP000034603"/>
    </source>
</evidence>
<protein>
    <submittedName>
        <fullName evidence="1">Uncharacterized protein</fullName>
    </submittedName>
</protein>
<sequence length="90" mass="10192">MIENTVCKVLKVARKNNGYAKIQFDGRDSHIGDDTGFCRELGCPLYKRCTLRGDLVATPDKEHILRNRMFVPSNSTELLAFIENNTKTTT</sequence>
<name>A0A0G0I595_9BACT</name>
<comment type="caution">
    <text evidence="1">The sequence shown here is derived from an EMBL/GenBank/DDBJ whole genome shotgun (WGS) entry which is preliminary data.</text>
</comment>
<reference evidence="1 2" key="1">
    <citation type="journal article" date="2015" name="Nature">
        <title>rRNA introns, odd ribosomes, and small enigmatic genomes across a large radiation of phyla.</title>
        <authorList>
            <person name="Brown C.T."/>
            <person name="Hug L.A."/>
            <person name="Thomas B.C."/>
            <person name="Sharon I."/>
            <person name="Castelle C.J."/>
            <person name="Singh A."/>
            <person name="Wilkins M.J."/>
            <person name="Williams K.H."/>
            <person name="Banfield J.F."/>
        </authorList>
    </citation>
    <scope>NUCLEOTIDE SEQUENCE [LARGE SCALE GENOMIC DNA]</scope>
</reference>
<dbReference type="EMBL" id="LBTR01000005">
    <property type="protein sequence ID" value="KKQ46115.1"/>
    <property type="molecule type" value="Genomic_DNA"/>
</dbReference>
<organism evidence="1 2">
    <name type="scientific">Candidatus Woesebacteria bacterium GW2011_GWA1_37_8</name>
    <dbReference type="NCBI Taxonomy" id="1618546"/>
    <lineage>
        <taxon>Bacteria</taxon>
        <taxon>Candidatus Woeseibacteriota</taxon>
    </lineage>
</organism>
<proteinExistence type="predicted"/>
<dbReference type="Proteomes" id="UP000034603">
    <property type="component" value="Unassembled WGS sequence"/>
</dbReference>
<evidence type="ECO:0000313" key="1">
    <source>
        <dbReference type="EMBL" id="KKQ46115.1"/>
    </source>
</evidence>
<dbReference type="AlphaFoldDB" id="A0A0G0I595"/>
<accession>A0A0G0I595</accession>